<organism evidence="1 2">
    <name type="scientific">Tunturiibacter gelidiferens</name>
    <dbReference type="NCBI Taxonomy" id="3069689"/>
    <lineage>
        <taxon>Bacteria</taxon>
        <taxon>Pseudomonadati</taxon>
        <taxon>Acidobacteriota</taxon>
        <taxon>Terriglobia</taxon>
        <taxon>Terriglobales</taxon>
        <taxon>Acidobacteriaceae</taxon>
        <taxon>Tunturiibacter</taxon>
    </lineage>
</organism>
<protein>
    <submittedName>
        <fullName evidence="1">Uncharacterized protein</fullName>
    </submittedName>
</protein>
<comment type="caution">
    <text evidence="1">The sequence shown here is derived from an EMBL/GenBank/DDBJ whole genome shotgun (WGS) entry which is preliminary data.</text>
</comment>
<proteinExistence type="predicted"/>
<accession>A0A9X0U307</accession>
<dbReference type="EMBL" id="JACHEB010000003">
    <property type="protein sequence ID" value="MBB5327921.1"/>
    <property type="molecule type" value="Genomic_DNA"/>
</dbReference>
<evidence type="ECO:0000313" key="2">
    <source>
        <dbReference type="Proteomes" id="UP000535182"/>
    </source>
</evidence>
<dbReference type="AlphaFoldDB" id="A0A9X0U307"/>
<keyword evidence="2" id="KW-1185">Reference proteome</keyword>
<reference evidence="1 2" key="1">
    <citation type="submission" date="2020-08" db="EMBL/GenBank/DDBJ databases">
        <title>Genomic Encyclopedia of Type Strains, Phase IV (KMG-V): Genome sequencing to study the core and pangenomes of soil and plant-associated prokaryotes.</title>
        <authorList>
            <person name="Whitman W."/>
        </authorList>
    </citation>
    <scope>NUCLEOTIDE SEQUENCE [LARGE SCALE GENOMIC DNA]</scope>
    <source>
        <strain evidence="1 2">X5P2</strain>
    </source>
</reference>
<sequence>MKQSSTDRLLTTGVTSNGKTNCVYKCRPTLQTPDI</sequence>
<dbReference type="Proteomes" id="UP000535182">
    <property type="component" value="Unassembled WGS sequence"/>
</dbReference>
<gene>
    <name evidence="1" type="ORF">HDF14_001527</name>
</gene>
<evidence type="ECO:0000313" key="1">
    <source>
        <dbReference type="EMBL" id="MBB5327921.1"/>
    </source>
</evidence>
<name>A0A9X0U307_9BACT</name>